<feature type="compositionally biased region" description="Basic and acidic residues" evidence="1">
    <location>
        <begin position="57"/>
        <end position="73"/>
    </location>
</feature>
<feature type="region of interest" description="Disordered" evidence="1">
    <location>
        <begin position="1"/>
        <end position="79"/>
    </location>
</feature>
<evidence type="ECO:0000256" key="1">
    <source>
        <dbReference type="SAM" id="MobiDB-lite"/>
    </source>
</evidence>
<gene>
    <name evidence="2" type="ORF">NSCI0253_LOCUS7280</name>
</gene>
<dbReference type="AlphaFoldDB" id="A0A7S0ZUF7"/>
<dbReference type="InterPro" id="IPR014903">
    <property type="entry name" value="DUF1796"/>
</dbReference>
<sequence length="349" mass="38616">MPRPQSVSPGPSRGHASRMESSSPSRFTPYPRSGSTSPMHHGQRNVPQSQNAADDSAEAHASRDPHFSPDKQLARRSQAGIASGESKRFGENCEFVSVGCFCAVAHALQSLGLKQYTYPFDWNRSPSDGVMHCLQTNFSDFLDYGFVRDEGHKGKLFGGTAWGGSFWHHDLDDKEVRRGLLRRTERLLGYGDVPATKNRFFVRSANSSREVLQTLQLRDVLRDAYPDASVRLLLLVEGQSKKTAWRIEGDVTDLLMVNVPTMQYAPGSAWTMKVHAEAYADAIGFGLHYFANAPHALNSVNTVKDLPSYMDTLAKWDGGSCSNQTLKVEPVIGFNFVTQLSRRGAQCAE</sequence>
<organism evidence="2">
    <name type="scientific">Noctiluca scintillans</name>
    <name type="common">Sea sparkle</name>
    <name type="synonym">Red tide dinoflagellate</name>
    <dbReference type="NCBI Taxonomy" id="2966"/>
    <lineage>
        <taxon>Eukaryota</taxon>
        <taxon>Sar</taxon>
        <taxon>Alveolata</taxon>
        <taxon>Dinophyceae</taxon>
        <taxon>Noctilucales</taxon>
        <taxon>Noctilucaceae</taxon>
        <taxon>Noctiluca</taxon>
    </lineage>
</organism>
<accession>A0A7S0ZUF7</accession>
<dbReference type="EMBL" id="HBFQ01010418">
    <property type="protein sequence ID" value="CAD8832932.1"/>
    <property type="molecule type" value="Transcribed_RNA"/>
</dbReference>
<proteinExistence type="predicted"/>
<protein>
    <submittedName>
        <fullName evidence="2">Uncharacterized protein</fullName>
    </submittedName>
</protein>
<name>A0A7S0ZUF7_NOCSC</name>
<reference evidence="2" key="1">
    <citation type="submission" date="2021-01" db="EMBL/GenBank/DDBJ databases">
        <authorList>
            <person name="Corre E."/>
            <person name="Pelletier E."/>
            <person name="Niang G."/>
            <person name="Scheremetjew M."/>
            <person name="Finn R."/>
            <person name="Kale V."/>
            <person name="Holt S."/>
            <person name="Cochrane G."/>
            <person name="Meng A."/>
            <person name="Brown T."/>
            <person name="Cohen L."/>
        </authorList>
    </citation>
    <scope>NUCLEOTIDE SEQUENCE</scope>
</reference>
<dbReference type="Pfam" id="PF08795">
    <property type="entry name" value="DUF1796"/>
    <property type="match status" value="1"/>
</dbReference>
<evidence type="ECO:0000313" key="2">
    <source>
        <dbReference type="EMBL" id="CAD8832932.1"/>
    </source>
</evidence>